<name>A0A6A5C2C9_NAEFO</name>
<feature type="domain" description="Xylose isomerase-like TIM barrel" evidence="1">
    <location>
        <begin position="22"/>
        <end position="283"/>
    </location>
</feature>
<dbReference type="PANTHER" id="PTHR12110:SF53">
    <property type="entry name" value="BLR5974 PROTEIN"/>
    <property type="match status" value="1"/>
</dbReference>
<protein>
    <recommendedName>
        <fullName evidence="1">Xylose isomerase-like TIM barrel domain-containing protein</fullName>
    </recommendedName>
</protein>
<evidence type="ECO:0000313" key="3">
    <source>
        <dbReference type="Proteomes" id="UP000444721"/>
    </source>
</evidence>
<evidence type="ECO:0000313" key="2">
    <source>
        <dbReference type="EMBL" id="KAF0983547.1"/>
    </source>
</evidence>
<dbReference type="AlphaFoldDB" id="A0A6A5C2C9"/>
<organism evidence="2 3">
    <name type="scientific">Naegleria fowleri</name>
    <name type="common">Brain eating amoeba</name>
    <dbReference type="NCBI Taxonomy" id="5763"/>
    <lineage>
        <taxon>Eukaryota</taxon>
        <taxon>Discoba</taxon>
        <taxon>Heterolobosea</taxon>
        <taxon>Tetramitia</taxon>
        <taxon>Eutetramitia</taxon>
        <taxon>Vahlkampfiidae</taxon>
        <taxon>Naegleria</taxon>
    </lineage>
</organism>
<dbReference type="RefSeq" id="XP_044568260.1">
    <property type="nucleotide sequence ID" value="XM_044700930.1"/>
</dbReference>
<dbReference type="InterPro" id="IPR036237">
    <property type="entry name" value="Xyl_isomerase-like_sf"/>
</dbReference>
<comment type="caution">
    <text evidence="2">The sequence shown here is derived from an EMBL/GenBank/DDBJ whole genome shotgun (WGS) entry which is preliminary data.</text>
</comment>
<dbReference type="SUPFAM" id="SSF51658">
    <property type="entry name" value="Xylose isomerase-like"/>
    <property type="match status" value="1"/>
</dbReference>
<keyword evidence="3" id="KW-1185">Reference proteome</keyword>
<dbReference type="VEuPathDB" id="AmoebaDB:FDP41_010612"/>
<proteinExistence type="predicted"/>
<accession>A0A6A5C2C9</accession>
<dbReference type="InterPro" id="IPR013022">
    <property type="entry name" value="Xyl_isomerase-like_TIM-brl"/>
</dbReference>
<dbReference type="OrthoDB" id="2136585at2759"/>
<dbReference type="InterPro" id="IPR050312">
    <property type="entry name" value="IolE/XylAMocC-like"/>
</dbReference>
<dbReference type="GeneID" id="68117827"/>
<gene>
    <name evidence="2" type="ORF">FDP41_010612</name>
</gene>
<dbReference type="VEuPathDB" id="AmoebaDB:NF0072480"/>
<dbReference type="Pfam" id="PF01261">
    <property type="entry name" value="AP_endonuc_2"/>
    <property type="match status" value="1"/>
</dbReference>
<dbReference type="Gene3D" id="3.20.20.150">
    <property type="entry name" value="Divalent-metal-dependent TIM barrel enzymes"/>
    <property type="match status" value="1"/>
</dbReference>
<dbReference type="Proteomes" id="UP000444721">
    <property type="component" value="Unassembled WGS sequence"/>
</dbReference>
<dbReference type="EMBL" id="VFQX01000006">
    <property type="protein sequence ID" value="KAF0983547.1"/>
    <property type="molecule type" value="Genomic_DNA"/>
</dbReference>
<evidence type="ECO:0000259" key="1">
    <source>
        <dbReference type="Pfam" id="PF01261"/>
    </source>
</evidence>
<sequence>MPASLAVSNIAWELHQDDQALDFLKEKGVGLLEVAPTKIIPEWIDFTPEAWGGFKKKIHDKGLRVSSFQALSFKKNDLEIFHTDESRRAYIDHTKFVIDLAYELVKEPNSVAESVRLVFGSPKTRDPRGKTYEECLQIATVFFRELGEYCLNKHKELGLEPTVDGVPAVCVCLEPNPKDYSCFFGYNIEQASQIVRETNNLGFRLHLDTACLTMAGDDLYSAIKDNADIVQHFHVSEPMLAKFHDVKCQHTRAAQALKEIGYNKVVSIEMRSNGDDSLKELGVAIDFVKNTYKEVLGL</sequence>
<dbReference type="VEuPathDB" id="AmoebaDB:NfTy_013490"/>
<dbReference type="PANTHER" id="PTHR12110">
    <property type="entry name" value="HYDROXYPYRUVATE ISOMERASE"/>
    <property type="match status" value="1"/>
</dbReference>
<reference evidence="2 3" key="1">
    <citation type="journal article" date="2019" name="Sci. Rep.">
        <title>Nanopore sequencing improves the draft genome of the human pathogenic amoeba Naegleria fowleri.</title>
        <authorList>
            <person name="Liechti N."/>
            <person name="Schurch N."/>
            <person name="Bruggmann R."/>
            <person name="Wittwer M."/>
        </authorList>
    </citation>
    <scope>NUCLEOTIDE SEQUENCE [LARGE SCALE GENOMIC DNA]</scope>
    <source>
        <strain evidence="2 3">ATCC 30894</strain>
    </source>
</reference>